<accession>A0ACB7YWL2</accession>
<keyword evidence="2" id="KW-1185">Reference proteome</keyword>
<name>A0ACB7YWL2_9ERIC</name>
<protein>
    <submittedName>
        <fullName evidence="1">Uncharacterized protein</fullName>
    </submittedName>
</protein>
<gene>
    <name evidence="1" type="ORF">Vadar_017698</name>
</gene>
<organism evidence="1 2">
    <name type="scientific">Vaccinium darrowii</name>
    <dbReference type="NCBI Taxonomy" id="229202"/>
    <lineage>
        <taxon>Eukaryota</taxon>
        <taxon>Viridiplantae</taxon>
        <taxon>Streptophyta</taxon>
        <taxon>Embryophyta</taxon>
        <taxon>Tracheophyta</taxon>
        <taxon>Spermatophyta</taxon>
        <taxon>Magnoliopsida</taxon>
        <taxon>eudicotyledons</taxon>
        <taxon>Gunneridae</taxon>
        <taxon>Pentapetalae</taxon>
        <taxon>asterids</taxon>
        <taxon>Ericales</taxon>
        <taxon>Ericaceae</taxon>
        <taxon>Vaccinioideae</taxon>
        <taxon>Vaccinieae</taxon>
        <taxon>Vaccinium</taxon>
    </lineage>
</organism>
<evidence type="ECO:0000313" key="2">
    <source>
        <dbReference type="Proteomes" id="UP000828048"/>
    </source>
</evidence>
<reference evidence="1 2" key="1">
    <citation type="journal article" date="2021" name="Hortic Res">
        <title>High-quality reference genome and annotation aids understanding of berry development for evergreen blueberry (Vaccinium darrowii).</title>
        <authorList>
            <person name="Yu J."/>
            <person name="Hulse-Kemp A.M."/>
            <person name="Babiker E."/>
            <person name="Staton M."/>
        </authorList>
    </citation>
    <scope>NUCLEOTIDE SEQUENCE [LARGE SCALE GENOMIC DNA]</scope>
    <source>
        <strain evidence="2">cv. NJ 8807/NJ 8810</strain>
        <tissue evidence="1">Young leaf</tissue>
    </source>
</reference>
<proteinExistence type="predicted"/>
<dbReference type="Proteomes" id="UP000828048">
    <property type="component" value="Chromosome 3"/>
</dbReference>
<dbReference type="EMBL" id="CM037153">
    <property type="protein sequence ID" value="KAH7857896.1"/>
    <property type="molecule type" value="Genomic_DNA"/>
</dbReference>
<comment type="caution">
    <text evidence="1">The sequence shown here is derived from an EMBL/GenBank/DDBJ whole genome shotgun (WGS) entry which is preliminary data.</text>
</comment>
<evidence type="ECO:0000313" key="1">
    <source>
        <dbReference type="EMBL" id="KAH7857896.1"/>
    </source>
</evidence>
<sequence length="572" mass="61595">MGKKSVAVAGVCSILLVAMVVAVTVGVTRKSSDNAGGSSAGSGQVSTSTKAVQQLCQPTDYKQTCETALTSTAVNTSDPKQLIQLAFNVTVSHIGEAIKNSSLLQKAQASKDPMIQDALENCKELLEFSINDLKKSIDAVGSFDVTKVNDYVTDLKTWLSGAITYQQTCLEGFENTTGASREIGDQMTKYLQLSGELTSNGLAIITELSQSLSTFNVQGATGGSRKLLSDEISGGFPTWVSAGRRGLLQAATAAVKPNVVVAQDGSGQYKTINEALQEVPNNGNNTFVIYVKAGVYNEYVNISKSMDNVYLLGDGPTATKITGSRSYVGGYNTFTTSTVSVDGDRFMAKDIGFENTAGAAKHQAVALRVSSDWSVLYNCQIDGYQDTLYAHVHRQFYRECVISGTVDFIFGNAAAVFQNCKMLIRKPLDTQSCMVTAQGRTDKRQVTGTVLQNCTISAAPEYIPVQAEFQSYLGRPWKNFSRTLVMNSQIDNVIDPAGWSEWIGDVNLNTLWYAEFNNRGPGAVTTNRVTWPGIQKSITPQVAQTFTASQFLDGDSWIPATGVPYVPGMINA</sequence>